<dbReference type="Proteomes" id="UP000256900">
    <property type="component" value="Unassembled WGS sequence"/>
</dbReference>
<dbReference type="AlphaFoldDB" id="A0A3D9Z5M7"/>
<dbReference type="InterPro" id="IPR002645">
    <property type="entry name" value="STAS_dom"/>
</dbReference>
<comment type="function">
    <text evidence="1">Could be part of an ABC transporter complex.</text>
</comment>
<comment type="caution">
    <text evidence="4">The sequence shown here is derived from an EMBL/GenBank/DDBJ whole genome shotgun (WGS) entry which is preliminary data.</text>
</comment>
<evidence type="ECO:0000256" key="1">
    <source>
        <dbReference type="ARBA" id="ARBA00003787"/>
    </source>
</evidence>
<dbReference type="PROSITE" id="PS50801">
    <property type="entry name" value="STAS"/>
    <property type="match status" value="1"/>
</dbReference>
<feature type="transmembrane region" description="Helical" evidence="2">
    <location>
        <begin position="150"/>
        <end position="169"/>
    </location>
</feature>
<proteinExistence type="inferred from homology"/>
<keyword evidence="2" id="KW-1003">Cell membrane</keyword>
<dbReference type="GO" id="GO:0043190">
    <property type="term" value="C:ATP-binding cassette (ABC) transporter complex"/>
    <property type="evidence" value="ECO:0007669"/>
    <property type="project" value="InterPro"/>
</dbReference>
<dbReference type="SUPFAM" id="SSF52091">
    <property type="entry name" value="SpoIIaa-like"/>
    <property type="match status" value="1"/>
</dbReference>
<evidence type="ECO:0000259" key="3">
    <source>
        <dbReference type="PROSITE" id="PS50801"/>
    </source>
</evidence>
<feature type="transmembrane region" description="Helical" evidence="2">
    <location>
        <begin position="341"/>
        <end position="359"/>
    </location>
</feature>
<dbReference type="InterPro" id="IPR036513">
    <property type="entry name" value="STAS_dom_sf"/>
</dbReference>
<comment type="subcellular location">
    <subcellularLocation>
        <location evidence="2">Cell inner membrane</location>
        <topology evidence="2">Multi-pass membrane protein</topology>
    </subcellularLocation>
</comment>
<protein>
    <submittedName>
        <fullName evidence="4">Phospholipid/cholesterol/gamma-HCH transport system permease protein</fullName>
    </submittedName>
</protein>
<keyword evidence="2" id="KW-0472">Membrane</keyword>
<feature type="transmembrane region" description="Helical" evidence="2">
    <location>
        <begin position="273"/>
        <end position="292"/>
    </location>
</feature>
<comment type="similarity">
    <text evidence="2">Belongs to the MlaE permease family.</text>
</comment>
<gene>
    <name evidence="4" type="ORF">DES32_0047</name>
</gene>
<keyword evidence="2" id="KW-0812">Transmembrane</keyword>
<dbReference type="EMBL" id="QUMO01000001">
    <property type="protein sequence ID" value="REF88839.1"/>
    <property type="molecule type" value="Genomic_DNA"/>
</dbReference>
<dbReference type="Pfam" id="PF02405">
    <property type="entry name" value="MlaE"/>
    <property type="match status" value="1"/>
</dbReference>
<sequence>MDAAADGAWTSDEAAALEPQIETLLASRNTRALSLDLHGLSEIDTFGACLLERLTLKWREAAPVEVSGLPPRFRGLMAEVERVETIPDVPVRRRREFPVLEPIGRAIFAAFAYIATFLNMLGAVVAALLRVIANPRRMRFTSLVAQLDRVGLRAIPIILLITVLIGGIIQQQSIFQLRKFGAESYAVNLTGILVLREIGVLLVAIMVAGRSGSAYTAELGSMKMREEIDALRTMGLDPAEVLILPRLLALVIALPILGLIGGIAALFGAGLVGWIYAGISPAIFMARLHDAISVTHFEVGMYKAPFMALVIGIVSSIEGFAVKGSAESLGAQTTTSVVKSIFLVILLDGFFAMFFAWMGM</sequence>
<dbReference type="GO" id="GO:0005548">
    <property type="term" value="F:phospholipid transporter activity"/>
    <property type="evidence" value="ECO:0007669"/>
    <property type="project" value="TreeGrafter"/>
</dbReference>
<feature type="domain" description="STAS" evidence="3">
    <location>
        <begin position="1"/>
        <end position="110"/>
    </location>
</feature>
<evidence type="ECO:0000313" key="5">
    <source>
        <dbReference type="Proteomes" id="UP000256900"/>
    </source>
</evidence>
<feature type="transmembrane region" description="Helical" evidence="2">
    <location>
        <begin position="247"/>
        <end position="267"/>
    </location>
</feature>
<dbReference type="NCBIfam" id="TIGR00056">
    <property type="entry name" value="MlaE family lipid ABC transporter permease subunit"/>
    <property type="match status" value="1"/>
</dbReference>
<reference evidence="4 5" key="1">
    <citation type="submission" date="2018-08" db="EMBL/GenBank/DDBJ databases">
        <title>Genomic Encyclopedia of Type Strains, Phase IV (KMG-IV): sequencing the most valuable type-strain genomes for metagenomic binning, comparative biology and taxonomic classification.</title>
        <authorList>
            <person name="Goeker M."/>
        </authorList>
    </citation>
    <scope>NUCLEOTIDE SEQUENCE [LARGE SCALE GENOMIC DNA]</scope>
    <source>
        <strain evidence="4 5">BW863</strain>
    </source>
</reference>
<accession>A0A3D9Z5M7</accession>
<dbReference type="InterPro" id="IPR003453">
    <property type="entry name" value="ABC_MlaE_roteobac"/>
</dbReference>
<keyword evidence="2" id="KW-0997">Cell inner membrane</keyword>
<evidence type="ECO:0000256" key="2">
    <source>
        <dbReference type="RuleBase" id="RU362044"/>
    </source>
</evidence>
<keyword evidence="2" id="KW-1133">Transmembrane helix</keyword>
<evidence type="ECO:0000313" key="4">
    <source>
        <dbReference type="EMBL" id="REF88839.1"/>
    </source>
</evidence>
<keyword evidence="5" id="KW-1185">Reference proteome</keyword>
<dbReference type="PANTHER" id="PTHR30188:SF3">
    <property type="entry name" value="ABC TRANSPORTER PERMEASE"/>
    <property type="match status" value="1"/>
</dbReference>
<feature type="transmembrane region" description="Helical" evidence="2">
    <location>
        <begin position="106"/>
        <end position="129"/>
    </location>
</feature>
<dbReference type="PANTHER" id="PTHR30188">
    <property type="entry name" value="ABC TRANSPORTER PERMEASE PROTEIN-RELATED"/>
    <property type="match status" value="1"/>
</dbReference>
<feature type="transmembrane region" description="Helical" evidence="2">
    <location>
        <begin position="189"/>
        <end position="209"/>
    </location>
</feature>
<organism evidence="4 5">
    <name type="scientific">Methylovirgula ligni</name>
    <dbReference type="NCBI Taxonomy" id="569860"/>
    <lineage>
        <taxon>Bacteria</taxon>
        <taxon>Pseudomonadati</taxon>
        <taxon>Pseudomonadota</taxon>
        <taxon>Alphaproteobacteria</taxon>
        <taxon>Hyphomicrobiales</taxon>
        <taxon>Beijerinckiaceae</taxon>
        <taxon>Methylovirgula</taxon>
    </lineage>
</organism>
<dbReference type="InterPro" id="IPR030802">
    <property type="entry name" value="Permease_MalE"/>
</dbReference>
<name>A0A3D9Z5M7_9HYPH</name>
<feature type="transmembrane region" description="Helical" evidence="2">
    <location>
        <begin position="304"/>
        <end position="321"/>
    </location>
</feature>